<keyword evidence="2" id="KW-1185">Reference proteome</keyword>
<evidence type="ECO:0000313" key="1">
    <source>
        <dbReference type="EMBL" id="VDO21739.1"/>
    </source>
</evidence>
<dbReference type="WBParaSite" id="BTMF_0000837301-mRNA-1">
    <property type="protein sequence ID" value="BTMF_0000837301-mRNA-1"/>
    <property type="gene ID" value="BTMF_0000837301"/>
</dbReference>
<reference evidence="1 2" key="2">
    <citation type="submission" date="2018-11" db="EMBL/GenBank/DDBJ databases">
        <authorList>
            <consortium name="Pathogen Informatics"/>
        </authorList>
    </citation>
    <scope>NUCLEOTIDE SEQUENCE [LARGE SCALE GENOMIC DNA]</scope>
</reference>
<dbReference type="EMBL" id="UZAG01015593">
    <property type="protein sequence ID" value="VDO21739.1"/>
    <property type="molecule type" value="Genomic_DNA"/>
</dbReference>
<proteinExistence type="predicted"/>
<dbReference type="AlphaFoldDB" id="A0A0R3QL21"/>
<name>A0A0R3QL21_9BILA</name>
<evidence type="ECO:0000313" key="3">
    <source>
        <dbReference type="WBParaSite" id="BTMF_0000837301-mRNA-1"/>
    </source>
</evidence>
<dbReference type="Proteomes" id="UP000280834">
    <property type="component" value="Unassembled WGS sequence"/>
</dbReference>
<accession>A0A0R3QL21</accession>
<evidence type="ECO:0000313" key="2">
    <source>
        <dbReference type="Proteomes" id="UP000280834"/>
    </source>
</evidence>
<organism evidence="3">
    <name type="scientific">Brugia timori</name>
    <dbReference type="NCBI Taxonomy" id="42155"/>
    <lineage>
        <taxon>Eukaryota</taxon>
        <taxon>Metazoa</taxon>
        <taxon>Ecdysozoa</taxon>
        <taxon>Nematoda</taxon>
        <taxon>Chromadorea</taxon>
        <taxon>Rhabditida</taxon>
        <taxon>Spirurina</taxon>
        <taxon>Spiruromorpha</taxon>
        <taxon>Filarioidea</taxon>
        <taxon>Onchocercidae</taxon>
        <taxon>Brugia</taxon>
    </lineage>
</organism>
<gene>
    <name evidence="1" type="ORF">BTMF_LOCUS6422</name>
</gene>
<protein>
    <submittedName>
        <fullName evidence="1 3">Uncharacterized protein</fullName>
    </submittedName>
</protein>
<sequence>MIIILKLPYYRENSARMKNNSYSLLIYNKLLCKTDPIKTKRFLKRKNIEEFLFSV</sequence>
<reference evidence="3" key="1">
    <citation type="submission" date="2017-02" db="UniProtKB">
        <authorList>
            <consortium name="WormBaseParasite"/>
        </authorList>
    </citation>
    <scope>IDENTIFICATION</scope>
</reference>